<dbReference type="Gene3D" id="3.40.50.300">
    <property type="entry name" value="P-loop containing nucleotide triphosphate hydrolases"/>
    <property type="match status" value="1"/>
</dbReference>
<accession>F4KZN0</accession>
<reference evidence="11 12" key="1">
    <citation type="journal article" date="2011" name="Stand. Genomic Sci.">
        <title>Complete genome sequence of Haliscomenobacter hydrossis type strain (O).</title>
        <authorList>
            <consortium name="US DOE Joint Genome Institute (JGI-PGF)"/>
            <person name="Daligault H."/>
            <person name="Lapidus A."/>
            <person name="Zeytun A."/>
            <person name="Nolan M."/>
            <person name="Lucas S."/>
            <person name="Del Rio T.G."/>
            <person name="Tice H."/>
            <person name="Cheng J.F."/>
            <person name="Tapia R."/>
            <person name="Han C."/>
            <person name="Goodwin L."/>
            <person name="Pitluck S."/>
            <person name="Liolios K."/>
            <person name="Pagani I."/>
            <person name="Ivanova N."/>
            <person name="Huntemann M."/>
            <person name="Mavromatis K."/>
            <person name="Mikhailova N."/>
            <person name="Pati A."/>
            <person name="Chen A."/>
            <person name="Palaniappan K."/>
            <person name="Land M."/>
            <person name="Hauser L."/>
            <person name="Brambilla E.M."/>
            <person name="Rohde M."/>
            <person name="Verbarg S."/>
            <person name="Goker M."/>
            <person name="Bristow J."/>
            <person name="Eisen J.A."/>
            <person name="Markowitz V."/>
            <person name="Hugenholtz P."/>
            <person name="Kyrpides N.C."/>
            <person name="Klenk H.P."/>
            <person name="Woyke T."/>
        </authorList>
    </citation>
    <scope>NUCLEOTIDE SEQUENCE [LARGE SCALE GENOMIC DNA]</scope>
    <source>
        <strain evidence="12">ATCC 27775 / DSM 1100 / LMG 10767 / O</strain>
    </source>
</reference>
<dbReference type="OrthoDB" id="9808150at2"/>
<dbReference type="Gene3D" id="3.30.63.10">
    <property type="entry name" value="Guanylate Kinase phosphate binding domain"/>
    <property type="match status" value="1"/>
</dbReference>
<comment type="function">
    <text evidence="9">Essential for recycling GMP and indirectly, cGMP.</text>
</comment>
<reference key="2">
    <citation type="submission" date="2011-04" db="EMBL/GenBank/DDBJ databases">
        <title>Complete sequence of chromosome of Haliscomenobacter hydrossis DSM 1100.</title>
        <authorList>
            <consortium name="US DOE Joint Genome Institute (JGI-PGF)"/>
            <person name="Lucas S."/>
            <person name="Han J."/>
            <person name="Lapidus A."/>
            <person name="Bruce D."/>
            <person name="Goodwin L."/>
            <person name="Pitluck S."/>
            <person name="Peters L."/>
            <person name="Kyrpides N."/>
            <person name="Mavromatis K."/>
            <person name="Ivanova N."/>
            <person name="Ovchinnikova G."/>
            <person name="Pagani I."/>
            <person name="Daligault H."/>
            <person name="Detter J.C."/>
            <person name="Han C."/>
            <person name="Land M."/>
            <person name="Hauser L."/>
            <person name="Markowitz V."/>
            <person name="Cheng J.-F."/>
            <person name="Hugenholtz P."/>
            <person name="Woyke T."/>
            <person name="Wu D."/>
            <person name="Verbarg S."/>
            <person name="Frueling A."/>
            <person name="Brambilla E."/>
            <person name="Klenk H.-P."/>
            <person name="Eisen J.A."/>
        </authorList>
    </citation>
    <scope>NUCLEOTIDE SEQUENCE</scope>
    <source>
        <strain>DSM 1100</strain>
    </source>
</reference>
<evidence type="ECO:0000256" key="6">
    <source>
        <dbReference type="ARBA" id="ARBA00022777"/>
    </source>
</evidence>
<dbReference type="GO" id="GO:0005524">
    <property type="term" value="F:ATP binding"/>
    <property type="evidence" value="ECO:0007669"/>
    <property type="project" value="UniProtKB-UniRule"/>
</dbReference>
<dbReference type="NCBIfam" id="TIGR03263">
    <property type="entry name" value="guanyl_kin"/>
    <property type="match status" value="1"/>
</dbReference>
<comment type="catalytic activity">
    <reaction evidence="9">
        <text>GMP + ATP = GDP + ADP</text>
        <dbReference type="Rhea" id="RHEA:20780"/>
        <dbReference type="ChEBI" id="CHEBI:30616"/>
        <dbReference type="ChEBI" id="CHEBI:58115"/>
        <dbReference type="ChEBI" id="CHEBI:58189"/>
        <dbReference type="ChEBI" id="CHEBI:456216"/>
        <dbReference type="EC" id="2.7.4.8"/>
    </reaction>
</comment>
<dbReference type="HAMAP" id="MF_00328">
    <property type="entry name" value="Guanylate_kinase"/>
    <property type="match status" value="1"/>
</dbReference>
<feature type="binding site" evidence="9">
    <location>
        <begin position="9"/>
        <end position="16"/>
    </location>
    <ligand>
        <name>ATP</name>
        <dbReference type="ChEBI" id="CHEBI:30616"/>
    </ligand>
</feature>
<evidence type="ECO:0000313" key="11">
    <source>
        <dbReference type="EMBL" id="AEE50466.1"/>
    </source>
</evidence>
<keyword evidence="7 9" id="KW-0067">ATP-binding</keyword>
<keyword evidence="12" id="KW-1185">Reference proteome</keyword>
<keyword evidence="9" id="KW-0963">Cytoplasm</keyword>
<dbReference type="Pfam" id="PF00625">
    <property type="entry name" value="Guanylate_kin"/>
    <property type="match status" value="1"/>
</dbReference>
<dbReference type="InterPro" id="IPR027417">
    <property type="entry name" value="P-loop_NTPase"/>
</dbReference>
<dbReference type="GO" id="GO:0004385">
    <property type="term" value="F:GMP kinase activity"/>
    <property type="evidence" value="ECO:0007669"/>
    <property type="project" value="UniProtKB-UniRule"/>
</dbReference>
<evidence type="ECO:0000259" key="10">
    <source>
        <dbReference type="PROSITE" id="PS50052"/>
    </source>
</evidence>
<dbReference type="AlphaFoldDB" id="F4KZN0"/>
<dbReference type="PROSITE" id="PS00856">
    <property type="entry name" value="GUANYLATE_KINASE_1"/>
    <property type="match status" value="1"/>
</dbReference>
<dbReference type="GO" id="GO:0005829">
    <property type="term" value="C:cytosol"/>
    <property type="evidence" value="ECO:0007669"/>
    <property type="project" value="TreeGrafter"/>
</dbReference>
<dbReference type="PROSITE" id="PS50052">
    <property type="entry name" value="GUANYLATE_KINASE_2"/>
    <property type="match status" value="1"/>
</dbReference>
<dbReference type="eggNOG" id="COG0194">
    <property type="taxonomic scope" value="Bacteria"/>
</dbReference>
<dbReference type="EMBL" id="CP002691">
    <property type="protein sequence ID" value="AEE50466.1"/>
    <property type="molecule type" value="Genomic_DNA"/>
</dbReference>
<comment type="similarity">
    <text evidence="1 9">Belongs to the guanylate kinase family.</text>
</comment>
<organism evidence="11 12">
    <name type="scientific">Haliscomenobacter hydrossis (strain ATCC 27775 / DSM 1100 / LMG 10767 / O)</name>
    <dbReference type="NCBI Taxonomy" id="760192"/>
    <lineage>
        <taxon>Bacteria</taxon>
        <taxon>Pseudomonadati</taxon>
        <taxon>Bacteroidota</taxon>
        <taxon>Saprospiria</taxon>
        <taxon>Saprospirales</taxon>
        <taxon>Haliscomenobacteraceae</taxon>
        <taxon>Haliscomenobacter</taxon>
    </lineage>
</organism>
<gene>
    <name evidence="9" type="primary">gmk</name>
    <name evidence="11" type="ordered locus">Halhy_2597</name>
</gene>
<dbReference type="STRING" id="760192.Halhy_2597"/>
<feature type="domain" description="Guanylate kinase-like" evidence="10">
    <location>
        <begin position="2"/>
        <end position="183"/>
    </location>
</feature>
<dbReference type="InterPro" id="IPR020590">
    <property type="entry name" value="Guanylate_kinase_CS"/>
</dbReference>
<dbReference type="HOGENOM" id="CLU_001715_1_1_10"/>
<dbReference type="PANTHER" id="PTHR23117:SF13">
    <property type="entry name" value="GUANYLATE KINASE"/>
    <property type="match status" value="1"/>
</dbReference>
<dbReference type="EC" id="2.7.4.8" evidence="2 9"/>
<name>F4KZN0_HALH1</name>
<evidence type="ECO:0000256" key="4">
    <source>
        <dbReference type="ARBA" id="ARBA00022679"/>
    </source>
</evidence>
<evidence type="ECO:0000256" key="2">
    <source>
        <dbReference type="ARBA" id="ARBA00012961"/>
    </source>
</evidence>
<evidence type="ECO:0000313" key="12">
    <source>
        <dbReference type="Proteomes" id="UP000008461"/>
    </source>
</evidence>
<dbReference type="InterPro" id="IPR017665">
    <property type="entry name" value="Guanylate_kinase"/>
</dbReference>
<evidence type="ECO:0000256" key="3">
    <source>
        <dbReference type="ARBA" id="ARBA00016296"/>
    </source>
</evidence>
<dbReference type="InterPro" id="IPR008144">
    <property type="entry name" value="Guanylate_kin-like_dom"/>
</dbReference>
<evidence type="ECO:0000256" key="8">
    <source>
        <dbReference type="ARBA" id="ARBA00030128"/>
    </source>
</evidence>
<keyword evidence="5 9" id="KW-0547">Nucleotide-binding</keyword>
<dbReference type="CDD" id="cd00071">
    <property type="entry name" value="GMPK"/>
    <property type="match status" value="1"/>
</dbReference>
<dbReference type="SUPFAM" id="SSF52540">
    <property type="entry name" value="P-loop containing nucleoside triphosphate hydrolases"/>
    <property type="match status" value="1"/>
</dbReference>
<comment type="subcellular location">
    <subcellularLocation>
        <location evidence="9">Cytoplasm</location>
    </subcellularLocation>
</comment>
<dbReference type="Proteomes" id="UP000008461">
    <property type="component" value="Chromosome"/>
</dbReference>
<evidence type="ECO:0000256" key="7">
    <source>
        <dbReference type="ARBA" id="ARBA00022840"/>
    </source>
</evidence>
<protein>
    <recommendedName>
        <fullName evidence="3 9">Guanylate kinase</fullName>
        <ecNumber evidence="2 9">2.7.4.8</ecNumber>
    </recommendedName>
    <alternativeName>
        <fullName evidence="8 9">GMP kinase</fullName>
    </alternativeName>
</protein>
<evidence type="ECO:0000256" key="9">
    <source>
        <dbReference type="HAMAP-Rule" id="MF_00328"/>
    </source>
</evidence>
<evidence type="ECO:0000256" key="5">
    <source>
        <dbReference type="ARBA" id="ARBA00022741"/>
    </source>
</evidence>
<dbReference type="RefSeq" id="WP_013765014.1">
    <property type="nucleotide sequence ID" value="NC_015510.1"/>
</dbReference>
<keyword evidence="6 9" id="KW-0418">Kinase</keyword>
<dbReference type="PANTHER" id="PTHR23117">
    <property type="entry name" value="GUANYLATE KINASE-RELATED"/>
    <property type="match status" value="1"/>
</dbReference>
<evidence type="ECO:0000256" key="1">
    <source>
        <dbReference type="ARBA" id="ARBA00005790"/>
    </source>
</evidence>
<dbReference type="InterPro" id="IPR008145">
    <property type="entry name" value="GK/Ca_channel_bsu"/>
</dbReference>
<proteinExistence type="inferred from homology"/>
<dbReference type="SMART" id="SM00072">
    <property type="entry name" value="GuKc"/>
    <property type="match status" value="1"/>
</dbReference>
<sequence>MSKLIILTAPSGAGKTTIVRYLLETMPEELAFSISATTRACRPNEVEGKDYYYIGVEQFQKLIEEDAFAEWEEVYPNQYYGTLHSEMNRIWQLGKHIVFDIDVKGAINLKKAYPDQSLAIFVKPPSKEALFERLRQRKTENEESLRKRLAKAEEELTFENKFDYILVNDVLEVALAEALQVVRQFTKS</sequence>
<keyword evidence="4 9" id="KW-0808">Transferase</keyword>
<dbReference type="FunFam" id="3.30.63.10:FF:000002">
    <property type="entry name" value="Guanylate kinase 1"/>
    <property type="match status" value="1"/>
</dbReference>
<dbReference type="KEGG" id="hhy:Halhy_2597"/>